<keyword evidence="6" id="KW-0539">Nucleus</keyword>
<dbReference type="AlphaFoldDB" id="A0A6G0X3U0"/>
<dbReference type="GO" id="GO:0004527">
    <property type="term" value="F:exonuclease activity"/>
    <property type="evidence" value="ECO:0007669"/>
    <property type="project" value="UniProtKB-KW"/>
</dbReference>
<keyword evidence="9" id="KW-1185">Reference proteome</keyword>
<reference evidence="8 9" key="1">
    <citation type="submission" date="2019-07" db="EMBL/GenBank/DDBJ databases">
        <title>Genomics analysis of Aphanomyces spp. identifies a new class of oomycete effector associated with host adaptation.</title>
        <authorList>
            <person name="Gaulin E."/>
        </authorList>
    </citation>
    <scope>NUCLEOTIDE SEQUENCE [LARGE SCALE GENOMIC DNA]</scope>
    <source>
        <strain evidence="8 9">ATCC 201684</strain>
    </source>
</reference>
<proteinExistence type="inferred from homology"/>
<comment type="subcellular location">
    <subcellularLocation>
        <location evidence="1">Nucleus</location>
    </subcellularLocation>
</comment>
<evidence type="ECO:0000256" key="2">
    <source>
        <dbReference type="ARBA" id="ARBA00006357"/>
    </source>
</evidence>
<name>A0A6G0X3U0_9STRA</name>
<dbReference type="SMART" id="SM00479">
    <property type="entry name" value="EXOIII"/>
    <property type="match status" value="1"/>
</dbReference>
<feature type="domain" description="Exonuclease" evidence="7">
    <location>
        <begin position="176"/>
        <end position="335"/>
    </location>
</feature>
<dbReference type="PANTHER" id="PTHR12801:SF115">
    <property type="entry name" value="FI18136P1-RELATED"/>
    <property type="match status" value="1"/>
</dbReference>
<evidence type="ECO:0000313" key="9">
    <source>
        <dbReference type="Proteomes" id="UP000481153"/>
    </source>
</evidence>
<dbReference type="InterPro" id="IPR013520">
    <property type="entry name" value="Ribonucl_H"/>
</dbReference>
<dbReference type="InterPro" id="IPR047021">
    <property type="entry name" value="REXO1/3/4-like"/>
</dbReference>
<dbReference type="GO" id="GO:0003676">
    <property type="term" value="F:nucleic acid binding"/>
    <property type="evidence" value="ECO:0007669"/>
    <property type="project" value="InterPro"/>
</dbReference>
<dbReference type="VEuPathDB" id="FungiDB:AeMF1_000518"/>
<accession>A0A6G0X3U0</accession>
<keyword evidence="3" id="KW-0540">Nuclease</keyword>
<dbReference type="InterPro" id="IPR012337">
    <property type="entry name" value="RNaseH-like_sf"/>
</dbReference>
<dbReference type="CDD" id="cd06145">
    <property type="entry name" value="REX1_like"/>
    <property type="match status" value="1"/>
</dbReference>
<sequence length="488" mass="53292">MGSKRPASTWSDEILADFQALSEKSETPALSSVRDVLMEKLLDDEEAKLKHVVVLVLTNSSPDLSLQVDNLPESTAMTTITARLSEGDSIPKCEATLLYAPVSKAAQQAAKKQHKKTIKNKIKKFKKNHDAMGPEFYVVPDSELVDVFAAVPFGSPCPDGYVETKPTPDGQPTAHALLAVDCEMCKTTKGVELTRVSIVDEQHNVLLDEYVLPSNPIVDYCTPYSGISADTLEGCTNSLASIQARLLELIAAETILVGHSVENDLLALRLIHRRIIDTVLLYPHPKGPPFRSALRYLSSVYLKMEIQTGSDGHCSVEDATCTMKLTQLKIKKGPLFPDQAMDSQQRKLISELAHRKKSALIVDSAAACRNLAGSTAAAIPCTSPDHVFHHIRHQLTTGCPPTFTWGQALCPQDVAAVVRNISNDLPSQAMLLVVCCPPVDQLKALHKLRTTRGDPRCTLLWDKTQQDKLDAVAAATQRGRLLFVAKHG</sequence>
<dbReference type="SUPFAM" id="SSF53098">
    <property type="entry name" value="Ribonuclease H-like"/>
    <property type="match status" value="1"/>
</dbReference>
<keyword evidence="4" id="KW-0378">Hydrolase</keyword>
<dbReference type="InterPro" id="IPR036397">
    <property type="entry name" value="RNaseH_sf"/>
</dbReference>
<dbReference type="Proteomes" id="UP000481153">
    <property type="component" value="Unassembled WGS sequence"/>
</dbReference>
<gene>
    <name evidence="8" type="ORF">Ae201684_008832</name>
</gene>
<evidence type="ECO:0000313" key="8">
    <source>
        <dbReference type="EMBL" id="KAF0734484.1"/>
    </source>
</evidence>
<organism evidence="8 9">
    <name type="scientific">Aphanomyces euteiches</name>
    <dbReference type="NCBI Taxonomy" id="100861"/>
    <lineage>
        <taxon>Eukaryota</taxon>
        <taxon>Sar</taxon>
        <taxon>Stramenopiles</taxon>
        <taxon>Oomycota</taxon>
        <taxon>Saprolegniomycetes</taxon>
        <taxon>Saprolegniales</taxon>
        <taxon>Verrucalvaceae</taxon>
        <taxon>Aphanomyces</taxon>
    </lineage>
</organism>
<comment type="caution">
    <text evidence="8">The sequence shown here is derived from an EMBL/GenBank/DDBJ whole genome shotgun (WGS) entry which is preliminary data.</text>
</comment>
<comment type="similarity">
    <text evidence="2">Belongs to the REXO1/REXO3 family.</text>
</comment>
<dbReference type="GO" id="GO:0010629">
    <property type="term" value="P:negative regulation of gene expression"/>
    <property type="evidence" value="ECO:0007669"/>
    <property type="project" value="UniProtKB-ARBA"/>
</dbReference>
<evidence type="ECO:0000256" key="5">
    <source>
        <dbReference type="ARBA" id="ARBA00022839"/>
    </source>
</evidence>
<dbReference type="FunFam" id="3.30.420.10:FF:000031">
    <property type="entry name" value="RNA exonuclease 1"/>
    <property type="match status" value="1"/>
</dbReference>
<evidence type="ECO:0000256" key="4">
    <source>
        <dbReference type="ARBA" id="ARBA00022801"/>
    </source>
</evidence>
<dbReference type="EMBL" id="VJMJ01000112">
    <property type="protein sequence ID" value="KAF0734484.1"/>
    <property type="molecule type" value="Genomic_DNA"/>
</dbReference>
<protein>
    <recommendedName>
        <fullName evidence="7">Exonuclease domain-containing protein</fullName>
    </recommendedName>
</protein>
<evidence type="ECO:0000256" key="3">
    <source>
        <dbReference type="ARBA" id="ARBA00022722"/>
    </source>
</evidence>
<evidence type="ECO:0000256" key="1">
    <source>
        <dbReference type="ARBA" id="ARBA00004123"/>
    </source>
</evidence>
<dbReference type="Pfam" id="PF00929">
    <property type="entry name" value="RNase_T"/>
    <property type="match status" value="1"/>
</dbReference>
<keyword evidence="5" id="KW-0269">Exonuclease</keyword>
<dbReference type="InterPro" id="IPR034922">
    <property type="entry name" value="REX1-like_exo"/>
</dbReference>
<dbReference type="GO" id="GO:0005634">
    <property type="term" value="C:nucleus"/>
    <property type="evidence" value="ECO:0007669"/>
    <property type="project" value="UniProtKB-SubCell"/>
</dbReference>
<evidence type="ECO:0000256" key="6">
    <source>
        <dbReference type="ARBA" id="ARBA00023242"/>
    </source>
</evidence>
<dbReference type="PANTHER" id="PTHR12801">
    <property type="entry name" value="RNA EXONUCLEASE REXO1 / RECO3 FAMILY MEMBER-RELATED"/>
    <property type="match status" value="1"/>
</dbReference>
<evidence type="ECO:0000259" key="7">
    <source>
        <dbReference type="SMART" id="SM00479"/>
    </source>
</evidence>
<dbReference type="Gene3D" id="3.30.420.10">
    <property type="entry name" value="Ribonuclease H-like superfamily/Ribonuclease H"/>
    <property type="match status" value="1"/>
</dbReference>